<dbReference type="STRING" id="1230383.A0A1M8A242"/>
<gene>
    <name evidence="6" type="ORF">MSYG_0878</name>
</gene>
<evidence type="ECO:0000313" key="6">
    <source>
        <dbReference type="EMBL" id="SHO76540.1"/>
    </source>
</evidence>
<evidence type="ECO:0000256" key="1">
    <source>
        <dbReference type="ARBA" id="ARBA00003777"/>
    </source>
</evidence>
<dbReference type="Pfam" id="PF04889">
    <property type="entry name" value="Cwf_Cwc_15"/>
    <property type="match status" value="1"/>
</dbReference>
<dbReference type="GO" id="GO:0003723">
    <property type="term" value="F:RNA binding"/>
    <property type="evidence" value="ECO:0007669"/>
    <property type="project" value="TreeGrafter"/>
</dbReference>
<name>A0A1M8A242_MALS4</name>
<dbReference type="OrthoDB" id="30179at2759"/>
<proteinExistence type="inferred from homology"/>
<dbReference type="InterPro" id="IPR006973">
    <property type="entry name" value="Cwf_Cwc_15"/>
</dbReference>
<feature type="compositionally biased region" description="Acidic residues" evidence="5">
    <location>
        <begin position="101"/>
        <end position="123"/>
    </location>
</feature>
<dbReference type="PANTHER" id="PTHR12718">
    <property type="entry name" value="CELL CYCLE CONTROL PROTEIN CWF15"/>
    <property type="match status" value="1"/>
</dbReference>
<dbReference type="EMBL" id="LT671821">
    <property type="protein sequence ID" value="SHO76540.1"/>
    <property type="molecule type" value="Genomic_DNA"/>
</dbReference>
<dbReference type="VEuPathDB" id="FungiDB:MSYG_0878"/>
<dbReference type="Proteomes" id="UP000186303">
    <property type="component" value="Chromosome 1"/>
</dbReference>
<keyword evidence="3" id="KW-0507">mRNA processing</keyword>
<protein>
    <recommendedName>
        <fullName evidence="8">Cwf15/Cwc15 cell cycle control protein</fullName>
    </recommendedName>
</protein>
<reference evidence="7" key="1">
    <citation type="journal article" date="2017" name="Nucleic Acids Res.">
        <title>Proteogenomics produces comprehensive and highly accurate protein-coding gene annotation in a complete genome assembly of Malassezia sympodialis.</title>
        <authorList>
            <person name="Zhu Y."/>
            <person name="Engstroem P.G."/>
            <person name="Tellgren-Roth C."/>
            <person name="Baudo C.D."/>
            <person name="Kennell J.C."/>
            <person name="Sun S."/>
            <person name="Billmyre R.B."/>
            <person name="Schroeder M.S."/>
            <person name="Andersson A."/>
            <person name="Holm T."/>
            <person name="Sigurgeirsson B."/>
            <person name="Wu G."/>
            <person name="Sankaranarayanan S.R."/>
            <person name="Siddharthan R."/>
            <person name="Sanyal K."/>
            <person name="Lundeberg J."/>
            <person name="Nystedt B."/>
            <person name="Boekhout T."/>
            <person name="Dawson T.L. Jr."/>
            <person name="Heitman J."/>
            <person name="Scheynius A."/>
            <person name="Lehtioe J."/>
        </authorList>
    </citation>
    <scope>NUCLEOTIDE SEQUENCE [LARGE SCALE GENOMIC DNA]</scope>
    <source>
        <strain evidence="7">ATCC 42132</strain>
    </source>
</reference>
<sequence>MSSAHRPTWEPAKAKSDLSHMSQAFSKHALPAHTKLKFRRPGDTQKRSLDEMKAELAVGEQRAYAERHPGQEFEAEKDEKRVRLTQESTEDPAPAIAPSGLDDDDDVVSDEEDEVDDDDEDTDALMRELEKIKQERHEEQERRKQAETAKEQLSREEEIARGNPLLNLEHALHGDVKPQAASLPVQQRWDDDLIFRNQAAHAENNLSQRGFVNDLTRTEFHKKFMSRYIK</sequence>
<keyword evidence="4" id="KW-0508">mRNA splicing</keyword>
<evidence type="ECO:0008006" key="8">
    <source>
        <dbReference type="Google" id="ProtNLM"/>
    </source>
</evidence>
<feature type="compositionally biased region" description="Basic and acidic residues" evidence="5">
    <location>
        <begin position="124"/>
        <end position="156"/>
    </location>
</feature>
<dbReference type="PANTHER" id="PTHR12718:SF2">
    <property type="entry name" value="SPLICEOSOME-ASSOCIATED PROTEIN CWC15 HOMOLOG"/>
    <property type="match status" value="1"/>
</dbReference>
<dbReference type="OMA" id="KYREHGQ"/>
<accession>A0A1M8A242</accession>
<dbReference type="GO" id="GO:0071013">
    <property type="term" value="C:catalytic step 2 spliceosome"/>
    <property type="evidence" value="ECO:0007669"/>
    <property type="project" value="TreeGrafter"/>
</dbReference>
<organism evidence="6 7">
    <name type="scientific">Malassezia sympodialis (strain ATCC 42132)</name>
    <name type="common">Atopic eczema-associated yeast</name>
    <dbReference type="NCBI Taxonomy" id="1230383"/>
    <lineage>
        <taxon>Eukaryota</taxon>
        <taxon>Fungi</taxon>
        <taxon>Dikarya</taxon>
        <taxon>Basidiomycota</taxon>
        <taxon>Ustilaginomycotina</taxon>
        <taxon>Malasseziomycetes</taxon>
        <taxon>Malasseziales</taxon>
        <taxon>Malasseziaceae</taxon>
        <taxon>Malassezia</taxon>
    </lineage>
</organism>
<comment type="similarity">
    <text evidence="2">Belongs to the CWC15 family.</text>
</comment>
<feature type="region of interest" description="Disordered" evidence="5">
    <location>
        <begin position="1"/>
        <end position="47"/>
    </location>
</feature>
<evidence type="ECO:0000256" key="2">
    <source>
        <dbReference type="ARBA" id="ARBA00006644"/>
    </source>
</evidence>
<evidence type="ECO:0000256" key="3">
    <source>
        <dbReference type="ARBA" id="ARBA00022664"/>
    </source>
</evidence>
<feature type="region of interest" description="Disordered" evidence="5">
    <location>
        <begin position="61"/>
        <end position="156"/>
    </location>
</feature>
<dbReference type="GO" id="GO:0045292">
    <property type="term" value="P:mRNA cis splicing, via spliceosome"/>
    <property type="evidence" value="ECO:0007669"/>
    <property type="project" value="TreeGrafter"/>
</dbReference>
<comment type="function">
    <text evidence="1">Involved in pre-mRNA splicing.</text>
</comment>
<evidence type="ECO:0000313" key="7">
    <source>
        <dbReference type="Proteomes" id="UP000186303"/>
    </source>
</evidence>
<evidence type="ECO:0000256" key="5">
    <source>
        <dbReference type="SAM" id="MobiDB-lite"/>
    </source>
</evidence>
<dbReference type="AlphaFoldDB" id="A0A1M8A242"/>
<keyword evidence="7" id="KW-1185">Reference proteome</keyword>
<evidence type="ECO:0000256" key="4">
    <source>
        <dbReference type="ARBA" id="ARBA00023187"/>
    </source>
</evidence>